<organism evidence="1 2">
    <name type="scientific">Polyangium spumosum</name>
    <dbReference type="NCBI Taxonomy" id="889282"/>
    <lineage>
        <taxon>Bacteria</taxon>
        <taxon>Pseudomonadati</taxon>
        <taxon>Myxococcota</taxon>
        <taxon>Polyangia</taxon>
        <taxon>Polyangiales</taxon>
        <taxon>Polyangiaceae</taxon>
        <taxon>Polyangium</taxon>
    </lineage>
</organism>
<keyword evidence="2" id="KW-1185">Reference proteome</keyword>
<gene>
    <name evidence="1" type="ORF">GF068_19095</name>
</gene>
<dbReference type="EMBL" id="WJIE01000005">
    <property type="protein sequence ID" value="MRG94007.1"/>
    <property type="molecule type" value="Genomic_DNA"/>
</dbReference>
<comment type="caution">
    <text evidence="1">The sequence shown here is derived from an EMBL/GenBank/DDBJ whole genome shotgun (WGS) entry which is preliminary data.</text>
</comment>
<dbReference type="RefSeq" id="WP_153820842.1">
    <property type="nucleotide sequence ID" value="NZ_WJIE01000005.1"/>
</dbReference>
<accession>A0A6N7PQV5</accession>
<proteinExistence type="predicted"/>
<evidence type="ECO:0000313" key="2">
    <source>
        <dbReference type="Proteomes" id="UP000440224"/>
    </source>
</evidence>
<protein>
    <submittedName>
        <fullName evidence="1">Uncharacterized protein</fullName>
    </submittedName>
</protein>
<sequence>MESRLKDFLTDVALNHDQLMVFLTDPQSSIRSAQLSSEDERVLQTGNPDAIFAHIKGWKYDPAERLSSCAYGNTNQTWPFYCDPGDPGEAS</sequence>
<evidence type="ECO:0000313" key="1">
    <source>
        <dbReference type="EMBL" id="MRG94007.1"/>
    </source>
</evidence>
<dbReference type="Proteomes" id="UP000440224">
    <property type="component" value="Unassembled WGS sequence"/>
</dbReference>
<dbReference type="AlphaFoldDB" id="A0A6N7PQV5"/>
<reference evidence="1 2" key="1">
    <citation type="submission" date="2019-10" db="EMBL/GenBank/DDBJ databases">
        <title>A soil myxobacterium in the family Polyangiaceae.</title>
        <authorList>
            <person name="Li Y."/>
            <person name="Wang J."/>
        </authorList>
    </citation>
    <scope>NUCLEOTIDE SEQUENCE [LARGE SCALE GENOMIC DNA]</scope>
    <source>
        <strain evidence="1 2">DSM 14734</strain>
    </source>
</reference>
<name>A0A6N7PQV5_9BACT</name>